<reference evidence="3 4" key="1">
    <citation type="submission" date="2015-09" db="EMBL/GenBank/DDBJ databases">
        <title>A metagenomics-based metabolic model of nitrate-dependent anaerobic oxidation of methane by Methanoperedens-like archaea.</title>
        <authorList>
            <person name="Arshad A."/>
            <person name="Speth D.R."/>
            <person name="De Graaf R.M."/>
            <person name="Op Den Camp H.J."/>
            <person name="Jetten M.S."/>
            <person name="Welte C.U."/>
        </authorList>
    </citation>
    <scope>NUCLEOTIDE SEQUENCE [LARGE SCALE GENOMIC DNA]</scope>
</reference>
<dbReference type="InterPro" id="IPR003675">
    <property type="entry name" value="Rce1/LyrA-like_dom"/>
</dbReference>
<dbReference type="GO" id="GO:0006508">
    <property type="term" value="P:proteolysis"/>
    <property type="evidence" value="ECO:0007669"/>
    <property type="project" value="UniProtKB-KW"/>
</dbReference>
<feature type="transmembrane region" description="Helical" evidence="1">
    <location>
        <begin position="229"/>
        <end position="249"/>
    </location>
</feature>
<dbReference type="Pfam" id="PF02517">
    <property type="entry name" value="Rce1-like"/>
    <property type="match status" value="1"/>
</dbReference>
<dbReference type="GO" id="GO:0080120">
    <property type="term" value="P:CAAX-box protein maturation"/>
    <property type="evidence" value="ECO:0007669"/>
    <property type="project" value="UniProtKB-ARBA"/>
</dbReference>
<dbReference type="EMBL" id="LKCM01000015">
    <property type="protein sequence ID" value="KPQ45233.1"/>
    <property type="molecule type" value="Genomic_DNA"/>
</dbReference>
<feature type="domain" description="CAAX prenyl protease 2/Lysostaphin resistance protein A-like" evidence="2">
    <location>
        <begin position="149"/>
        <end position="239"/>
    </location>
</feature>
<evidence type="ECO:0000256" key="1">
    <source>
        <dbReference type="SAM" id="Phobius"/>
    </source>
</evidence>
<comment type="caution">
    <text evidence="3">The sequence shown here is derived from an EMBL/GenBank/DDBJ whole genome shotgun (WGS) entry which is preliminary data.</text>
</comment>
<feature type="transmembrane region" description="Helical" evidence="1">
    <location>
        <begin position="148"/>
        <end position="169"/>
    </location>
</feature>
<keyword evidence="3" id="KW-0645">Protease</keyword>
<organism evidence="3 4">
    <name type="scientific">Candidatus Methanoperedens nitratireducens</name>
    <dbReference type="NCBI Taxonomy" id="1392998"/>
    <lineage>
        <taxon>Archaea</taxon>
        <taxon>Methanobacteriati</taxon>
        <taxon>Methanobacteriota</taxon>
        <taxon>Stenosarchaea group</taxon>
        <taxon>Methanomicrobia</taxon>
        <taxon>Methanosarcinales</taxon>
        <taxon>ANME-2 cluster</taxon>
        <taxon>Candidatus Methanoperedentaceae</taxon>
        <taxon>Candidatus Methanoperedens</taxon>
    </lineage>
</organism>
<evidence type="ECO:0000313" key="4">
    <source>
        <dbReference type="Proteomes" id="UP000050360"/>
    </source>
</evidence>
<keyword evidence="1" id="KW-1133">Transmembrane helix</keyword>
<name>A0A0P8CDW6_9EURY</name>
<sequence length="250" mass="28355">MKREIYFPALGIVVGELMMFFGQVNIGLPIHIINLQLISLVLILSNIRPDIKKVLQSMILLILMRIISLVMPQFFTFTMLWYVLIYGVMFIPIYIIIKNQNISLSEIGINFKRLHIYLPIALVIGIDFAVLEYRILDPSALIGNVQPSNLVQIAIVMFVFIGLAEELIFRSILQTRLEKVIGLKKGLFLTAILFGVMHSVYGQINEILLATLFGVVIGYIFQKTRSFPFILAINGITNMLLFGILPILLK</sequence>
<accession>A0A0P8CDW6</accession>
<evidence type="ECO:0000313" key="3">
    <source>
        <dbReference type="EMBL" id="KPQ45233.1"/>
    </source>
</evidence>
<dbReference type="GO" id="GO:0004175">
    <property type="term" value="F:endopeptidase activity"/>
    <property type="evidence" value="ECO:0007669"/>
    <property type="project" value="UniProtKB-ARBA"/>
</dbReference>
<protein>
    <submittedName>
        <fullName evidence="3">CAAX amino terminal protease family protein</fullName>
    </submittedName>
</protein>
<keyword evidence="1" id="KW-0472">Membrane</keyword>
<feature type="transmembrane region" description="Helical" evidence="1">
    <location>
        <begin position="80"/>
        <end position="97"/>
    </location>
</feature>
<feature type="transmembrane region" description="Helical" evidence="1">
    <location>
        <begin position="54"/>
        <end position="74"/>
    </location>
</feature>
<feature type="transmembrane region" description="Helical" evidence="1">
    <location>
        <begin position="28"/>
        <end position="47"/>
    </location>
</feature>
<feature type="transmembrane region" description="Helical" evidence="1">
    <location>
        <begin position="207"/>
        <end position="222"/>
    </location>
</feature>
<feature type="transmembrane region" description="Helical" evidence="1">
    <location>
        <begin position="117"/>
        <end position="136"/>
    </location>
</feature>
<feature type="transmembrane region" description="Helical" evidence="1">
    <location>
        <begin position="5"/>
        <end position="22"/>
    </location>
</feature>
<keyword evidence="1" id="KW-0812">Transmembrane</keyword>
<keyword evidence="3" id="KW-0378">Hydrolase</keyword>
<dbReference type="Proteomes" id="UP000050360">
    <property type="component" value="Unassembled WGS sequence"/>
</dbReference>
<gene>
    <name evidence="3" type="ORF">MPEBLZ_00114</name>
</gene>
<dbReference type="PATRIC" id="fig|1719120.3.peg.128"/>
<dbReference type="AlphaFoldDB" id="A0A0P8CDW6"/>
<evidence type="ECO:0000259" key="2">
    <source>
        <dbReference type="Pfam" id="PF02517"/>
    </source>
</evidence>
<proteinExistence type="predicted"/>
<feature type="transmembrane region" description="Helical" evidence="1">
    <location>
        <begin position="181"/>
        <end position="201"/>
    </location>
</feature>